<evidence type="ECO:0000256" key="1">
    <source>
        <dbReference type="ARBA" id="ARBA00022450"/>
    </source>
</evidence>
<evidence type="ECO:0000256" key="2">
    <source>
        <dbReference type="ARBA" id="ARBA00022553"/>
    </source>
</evidence>
<gene>
    <name evidence="4" type="ORF">H5P28_08915</name>
</gene>
<reference evidence="4 5" key="1">
    <citation type="submission" date="2020-07" db="EMBL/GenBank/DDBJ databases">
        <authorList>
            <person name="Feng X."/>
        </authorList>
    </citation>
    <scope>NUCLEOTIDE SEQUENCE [LARGE SCALE GENOMIC DNA]</scope>
    <source>
        <strain evidence="4 5">JCM31066</strain>
    </source>
</reference>
<dbReference type="InterPro" id="IPR006162">
    <property type="entry name" value="Ppantetheine_attach_site"/>
</dbReference>
<dbReference type="RefSeq" id="WP_185675360.1">
    <property type="nucleotide sequence ID" value="NZ_JACHVB010000021.1"/>
</dbReference>
<evidence type="ECO:0000313" key="4">
    <source>
        <dbReference type="EMBL" id="MBC2594376.1"/>
    </source>
</evidence>
<keyword evidence="5" id="KW-1185">Reference proteome</keyword>
<dbReference type="Gene3D" id="1.10.1200.10">
    <property type="entry name" value="ACP-like"/>
    <property type="match status" value="1"/>
</dbReference>
<evidence type="ECO:0000313" key="5">
    <source>
        <dbReference type="Proteomes" id="UP000546464"/>
    </source>
</evidence>
<sequence length="88" mass="9591">MGDDLKDRLKTLIIEALSLEDVDPDELTDDTPLMDSGLGLDSIDALELVVSVEKEFSIKIKNSEEARAALQSIDTLAAFIRERQAASA</sequence>
<dbReference type="PROSITE" id="PS00012">
    <property type="entry name" value="PHOSPHOPANTETHEINE"/>
    <property type="match status" value="1"/>
</dbReference>
<dbReference type="AlphaFoldDB" id="A0A842HFG2"/>
<accession>A0A842HFG2</accession>
<dbReference type="Proteomes" id="UP000546464">
    <property type="component" value="Unassembled WGS sequence"/>
</dbReference>
<protein>
    <submittedName>
        <fullName evidence="4">Acyl carrier protein</fullName>
    </submittedName>
</protein>
<keyword evidence="1" id="KW-0596">Phosphopantetheine</keyword>
<dbReference type="EMBL" id="JACHVB010000021">
    <property type="protein sequence ID" value="MBC2594376.1"/>
    <property type="molecule type" value="Genomic_DNA"/>
</dbReference>
<dbReference type="PROSITE" id="PS50075">
    <property type="entry name" value="CARRIER"/>
    <property type="match status" value="1"/>
</dbReference>
<proteinExistence type="predicted"/>
<dbReference type="Pfam" id="PF00550">
    <property type="entry name" value="PP-binding"/>
    <property type="match status" value="1"/>
</dbReference>
<dbReference type="SUPFAM" id="SSF47336">
    <property type="entry name" value="ACP-like"/>
    <property type="match status" value="1"/>
</dbReference>
<dbReference type="InterPro" id="IPR036736">
    <property type="entry name" value="ACP-like_sf"/>
</dbReference>
<feature type="domain" description="Carrier" evidence="3">
    <location>
        <begin position="3"/>
        <end position="84"/>
    </location>
</feature>
<evidence type="ECO:0000259" key="3">
    <source>
        <dbReference type="PROSITE" id="PS50075"/>
    </source>
</evidence>
<name>A0A842HFG2_9BACT</name>
<organism evidence="4 5">
    <name type="scientific">Ruficoccus amylovorans</name>
    <dbReference type="NCBI Taxonomy" id="1804625"/>
    <lineage>
        <taxon>Bacteria</taxon>
        <taxon>Pseudomonadati</taxon>
        <taxon>Verrucomicrobiota</taxon>
        <taxon>Opitutia</taxon>
        <taxon>Puniceicoccales</taxon>
        <taxon>Cerasicoccaceae</taxon>
        <taxon>Ruficoccus</taxon>
    </lineage>
</organism>
<keyword evidence="2" id="KW-0597">Phosphoprotein</keyword>
<comment type="caution">
    <text evidence="4">The sequence shown here is derived from an EMBL/GenBank/DDBJ whole genome shotgun (WGS) entry which is preliminary data.</text>
</comment>
<dbReference type="InterPro" id="IPR009081">
    <property type="entry name" value="PP-bd_ACP"/>
</dbReference>